<accession>Q6MMA7</accession>
<evidence type="ECO:0000256" key="1">
    <source>
        <dbReference type="ARBA" id="ARBA00004370"/>
    </source>
</evidence>
<dbReference type="HOGENOM" id="CLU_047036_6_1_7"/>
<dbReference type="EC" id="1.3.-.-" evidence="7"/>
<proteinExistence type="predicted"/>
<feature type="transmembrane region" description="Helical" evidence="5">
    <location>
        <begin position="76"/>
        <end position="98"/>
    </location>
</feature>
<protein>
    <submittedName>
        <fullName evidence="7">Sterol desaturase family protein</fullName>
        <ecNumber evidence="7">1.3.-.-</ecNumber>
    </submittedName>
</protein>
<dbReference type="GO" id="GO:0016020">
    <property type="term" value="C:membrane"/>
    <property type="evidence" value="ECO:0007669"/>
    <property type="project" value="UniProtKB-SubCell"/>
</dbReference>
<keyword evidence="8" id="KW-1185">Reference proteome</keyword>
<keyword evidence="2 5" id="KW-0812">Transmembrane</keyword>
<dbReference type="InterPro" id="IPR050307">
    <property type="entry name" value="Sterol_Desaturase_Related"/>
</dbReference>
<evidence type="ECO:0000256" key="4">
    <source>
        <dbReference type="ARBA" id="ARBA00023136"/>
    </source>
</evidence>
<evidence type="ECO:0000313" key="7">
    <source>
        <dbReference type="EMBL" id="CAE79598.1"/>
    </source>
</evidence>
<keyword evidence="7" id="KW-0560">Oxidoreductase</keyword>
<gene>
    <name evidence="7" type="ordered locus">Bd1729</name>
</gene>
<dbReference type="STRING" id="264462.Bd1729"/>
<comment type="subcellular location">
    <subcellularLocation>
        <location evidence="1">Membrane</location>
    </subcellularLocation>
</comment>
<dbReference type="eggNOG" id="COG3000">
    <property type="taxonomic scope" value="Bacteria"/>
</dbReference>
<feature type="transmembrane region" description="Helical" evidence="5">
    <location>
        <begin position="177"/>
        <end position="202"/>
    </location>
</feature>
<dbReference type="EMBL" id="BX842650">
    <property type="protein sequence ID" value="CAE79598.1"/>
    <property type="molecule type" value="Genomic_DNA"/>
</dbReference>
<dbReference type="GeneID" id="93012710"/>
<sequence>MNHFEKYESYIPFDLLVPQNFLLATLALTSVVLIRYLALTTCFYVAFYRKSWPWAKSRQIYPTLPDKKIQLFEIKWSVISSGIFGLGGVLLGILWQTGWARFYLPLDEYGWGYLLLSGFLLSLLHDFYFYVTHRALHIPWLYRRFHAVHHASLQPSPWASFSFHPVESIIEALPLPLILLFLPLHPLVLLVYLTLMTLSAIVNHLGFELLPRGSARHPLGKWLISGTHHSGHHRYYKYNFGLFYTIWDHLLGTQHPAYEAQFMKNTGETDQST</sequence>
<evidence type="ECO:0000256" key="5">
    <source>
        <dbReference type="SAM" id="Phobius"/>
    </source>
</evidence>
<dbReference type="InterPro" id="IPR006694">
    <property type="entry name" value="Fatty_acid_hydroxylase"/>
</dbReference>
<dbReference type="GO" id="GO:0005506">
    <property type="term" value="F:iron ion binding"/>
    <property type="evidence" value="ECO:0007669"/>
    <property type="project" value="InterPro"/>
</dbReference>
<dbReference type="GO" id="GO:0016491">
    <property type="term" value="F:oxidoreductase activity"/>
    <property type="evidence" value="ECO:0007669"/>
    <property type="project" value="UniProtKB-KW"/>
</dbReference>
<evidence type="ECO:0000313" key="8">
    <source>
        <dbReference type="Proteomes" id="UP000008080"/>
    </source>
</evidence>
<reference evidence="7 8" key="1">
    <citation type="journal article" date="2004" name="Science">
        <title>A predator unmasked: life cycle of Bdellovibrio bacteriovorus from a genomic perspective.</title>
        <authorList>
            <person name="Rendulic S."/>
            <person name="Jagtap P."/>
            <person name="Rosinus A."/>
            <person name="Eppinger M."/>
            <person name="Baar C."/>
            <person name="Lanz C."/>
            <person name="Keller H."/>
            <person name="Lambert C."/>
            <person name="Evans K.J."/>
            <person name="Goesmann A."/>
            <person name="Meyer F."/>
            <person name="Sockett R.E."/>
            <person name="Schuster S.C."/>
        </authorList>
    </citation>
    <scope>NUCLEOTIDE SEQUENCE [LARGE SCALE GENOMIC DNA]</scope>
    <source>
        <strain evidence="8">ATCC 15356 / DSM 50701 / NCIMB 9529 / HD100</strain>
    </source>
</reference>
<keyword evidence="3 5" id="KW-1133">Transmembrane helix</keyword>
<dbReference type="PANTHER" id="PTHR11863">
    <property type="entry name" value="STEROL DESATURASE"/>
    <property type="match status" value="1"/>
</dbReference>
<dbReference type="AlphaFoldDB" id="Q6MMA7"/>
<dbReference type="Proteomes" id="UP000008080">
    <property type="component" value="Chromosome"/>
</dbReference>
<organism evidence="7 8">
    <name type="scientific">Bdellovibrio bacteriovorus (strain ATCC 15356 / DSM 50701 / NCIMB 9529 / HD100)</name>
    <dbReference type="NCBI Taxonomy" id="264462"/>
    <lineage>
        <taxon>Bacteria</taxon>
        <taxon>Pseudomonadati</taxon>
        <taxon>Bdellovibrionota</taxon>
        <taxon>Bdellovibrionia</taxon>
        <taxon>Bdellovibrionales</taxon>
        <taxon>Pseudobdellovibrionaceae</taxon>
        <taxon>Bdellovibrio</taxon>
    </lineage>
</organism>
<dbReference type="Pfam" id="PF04116">
    <property type="entry name" value="FA_hydroxylase"/>
    <property type="match status" value="1"/>
</dbReference>
<feature type="domain" description="Fatty acid hydroxylase" evidence="6">
    <location>
        <begin position="120"/>
        <end position="253"/>
    </location>
</feature>
<evidence type="ECO:0000256" key="2">
    <source>
        <dbReference type="ARBA" id="ARBA00022692"/>
    </source>
</evidence>
<name>Q6MMA7_BDEBA</name>
<feature type="transmembrane region" description="Helical" evidence="5">
    <location>
        <begin position="20"/>
        <end position="48"/>
    </location>
</feature>
<evidence type="ECO:0000256" key="3">
    <source>
        <dbReference type="ARBA" id="ARBA00022989"/>
    </source>
</evidence>
<feature type="transmembrane region" description="Helical" evidence="5">
    <location>
        <begin position="110"/>
        <end position="131"/>
    </location>
</feature>
<dbReference type="GO" id="GO:0008610">
    <property type="term" value="P:lipid biosynthetic process"/>
    <property type="evidence" value="ECO:0007669"/>
    <property type="project" value="InterPro"/>
</dbReference>
<keyword evidence="4 5" id="KW-0472">Membrane</keyword>
<dbReference type="KEGG" id="bba:Bd1729"/>
<evidence type="ECO:0000259" key="6">
    <source>
        <dbReference type="Pfam" id="PF04116"/>
    </source>
</evidence>
<dbReference type="RefSeq" id="WP_011164200.1">
    <property type="nucleotide sequence ID" value="NC_005363.1"/>
</dbReference>